<gene>
    <name evidence="2" type="ORF">J3R30DRAFT_685401</name>
</gene>
<dbReference type="OrthoDB" id="3070376at2759"/>
<evidence type="ECO:0000313" key="2">
    <source>
        <dbReference type="EMBL" id="KAJ4474491.1"/>
    </source>
</evidence>
<reference evidence="2" key="1">
    <citation type="submission" date="2022-08" db="EMBL/GenBank/DDBJ databases">
        <title>A Global Phylogenomic Analysis of the Shiitake Genus Lentinula.</title>
        <authorList>
            <consortium name="DOE Joint Genome Institute"/>
            <person name="Sierra-Patev S."/>
            <person name="Min B."/>
            <person name="Naranjo-Ortiz M."/>
            <person name="Looney B."/>
            <person name="Konkel Z."/>
            <person name="Slot J.C."/>
            <person name="Sakamoto Y."/>
            <person name="Steenwyk J.L."/>
            <person name="Rokas A."/>
            <person name="Carro J."/>
            <person name="Camarero S."/>
            <person name="Ferreira P."/>
            <person name="Molpeceres G."/>
            <person name="Ruiz-Duenas F.J."/>
            <person name="Serrano A."/>
            <person name="Henrissat B."/>
            <person name="Drula E."/>
            <person name="Hughes K.W."/>
            <person name="Mata J.L."/>
            <person name="Ishikawa N.K."/>
            <person name="Vargas-Isla R."/>
            <person name="Ushijima S."/>
            <person name="Smith C.A."/>
            <person name="Ahrendt S."/>
            <person name="Andreopoulos W."/>
            <person name="He G."/>
            <person name="Labutti K."/>
            <person name="Lipzen A."/>
            <person name="Ng V."/>
            <person name="Riley R."/>
            <person name="Sandor L."/>
            <person name="Barry K."/>
            <person name="Martinez A.T."/>
            <person name="Xiao Y."/>
            <person name="Gibbons J.G."/>
            <person name="Terashima K."/>
            <person name="Grigoriev I.V."/>
            <person name="Hibbett D.S."/>
        </authorList>
    </citation>
    <scope>NUCLEOTIDE SEQUENCE</scope>
    <source>
        <strain evidence="2">JLM2183</strain>
    </source>
</reference>
<evidence type="ECO:0000256" key="1">
    <source>
        <dbReference type="SAM" id="MobiDB-lite"/>
    </source>
</evidence>
<name>A0A9W9A4R8_9AGAR</name>
<comment type="caution">
    <text evidence="2">The sequence shown here is derived from an EMBL/GenBank/DDBJ whole genome shotgun (WGS) entry which is preliminary data.</text>
</comment>
<feature type="region of interest" description="Disordered" evidence="1">
    <location>
        <begin position="35"/>
        <end position="138"/>
    </location>
</feature>
<protein>
    <submittedName>
        <fullName evidence="2">Uncharacterized protein</fullName>
    </submittedName>
</protein>
<proteinExistence type="predicted"/>
<feature type="compositionally biased region" description="Low complexity" evidence="1">
    <location>
        <begin position="106"/>
        <end position="117"/>
    </location>
</feature>
<dbReference type="AlphaFoldDB" id="A0A9W9A4R8"/>
<keyword evidence="3" id="KW-1185">Reference proteome</keyword>
<dbReference type="Proteomes" id="UP001150266">
    <property type="component" value="Unassembled WGS sequence"/>
</dbReference>
<dbReference type="EMBL" id="JAOTPV010000016">
    <property type="protein sequence ID" value="KAJ4474491.1"/>
    <property type="molecule type" value="Genomic_DNA"/>
</dbReference>
<accession>A0A9W9A4R8</accession>
<evidence type="ECO:0000313" key="3">
    <source>
        <dbReference type="Proteomes" id="UP001150266"/>
    </source>
</evidence>
<feature type="compositionally biased region" description="Low complexity" evidence="1">
    <location>
        <begin position="37"/>
        <end position="58"/>
    </location>
</feature>
<feature type="compositionally biased region" description="Low complexity" evidence="1">
    <location>
        <begin position="72"/>
        <end position="98"/>
    </location>
</feature>
<organism evidence="2 3">
    <name type="scientific">Lentinula aciculospora</name>
    <dbReference type="NCBI Taxonomy" id="153920"/>
    <lineage>
        <taxon>Eukaryota</taxon>
        <taxon>Fungi</taxon>
        <taxon>Dikarya</taxon>
        <taxon>Basidiomycota</taxon>
        <taxon>Agaricomycotina</taxon>
        <taxon>Agaricomycetes</taxon>
        <taxon>Agaricomycetidae</taxon>
        <taxon>Agaricales</taxon>
        <taxon>Marasmiineae</taxon>
        <taxon>Omphalotaceae</taxon>
        <taxon>Lentinula</taxon>
    </lineage>
</organism>
<feature type="region of interest" description="Disordered" evidence="1">
    <location>
        <begin position="162"/>
        <end position="188"/>
    </location>
</feature>
<sequence length="470" mass="51634">MSSNCPPQLHLTLPANTTSFKRSFEQFGFDLEESPIAGGVESGSSAGNSASGSAGNGSTRIGNERKRARSASSSDGNESLRSSRSSTFTASSDTSFSENNDSLAQSSEPSSSRLVSSITPFVGPRPPRLPTPDIQDVQMPDYEQEEANDSTDNYRFTINEVHQSDHSRSPSHSRRSPTLPPTLPPLSLSEEEQPADMLFMRSSSTPSWSVDRLSRTISVSSSHREDPPMSGFDAPPRLPSPVYDLSPTLSAVIPDSDISSNIDNADNADVVDDEAPPVDAGRYVSFRERLNTAVGLLEADDVSAFRDRLTSALDAVRTDERDIDVEIDSHTLPHNARAPPAQTVPLSSRPWRTASNDMRSDAPAILSPRTRDLNLEYGPYILHHILLFHDLDPRFRDLSRHPGTQSTVFLPMKTDTIPLSAPVLHRLYLPIQHLSHCLHFDLISNLHHSQFQAHPLPVEHLPKLLFRTGV</sequence>